<accession>Q4RDH6</accession>
<comment type="caution">
    <text evidence="1">The sequence shown here is derived from an EMBL/GenBank/DDBJ whole genome shotgun (WGS) entry which is preliminary data.</text>
</comment>
<dbReference type="AlphaFoldDB" id="Q4RDH6"/>
<feature type="non-terminal residue" evidence="1">
    <location>
        <position position="1"/>
    </location>
</feature>
<dbReference type="EMBL" id="CAAE01016480">
    <property type="protein sequence ID" value="CAG13556.1"/>
    <property type="molecule type" value="Genomic_DNA"/>
</dbReference>
<proteinExistence type="predicted"/>
<sequence length="63" mass="7080">ISRFVSEKEQSSVLISLLLPYLQRANNPQVGPERKSLRMRLTGIHSHTGPLPLQETELDILAT</sequence>
<name>Q4RDH6_TETNG</name>
<feature type="non-terminal residue" evidence="1">
    <location>
        <position position="63"/>
    </location>
</feature>
<reference evidence="1" key="2">
    <citation type="submission" date="2004-02" db="EMBL/GenBank/DDBJ databases">
        <authorList>
            <consortium name="Genoscope"/>
            <consortium name="Whitehead Institute Centre for Genome Research"/>
        </authorList>
    </citation>
    <scope>NUCLEOTIDE SEQUENCE</scope>
</reference>
<reference evidence="1" key="1">
    <citation type="journal article" date="2004" name="Nature">
        <title>Genome duplication in the teleost fish Tetraodon nigroviridis reveals the early vertebrate proto-karyotype.</title>
        <authorList>
            <person name="Jaillon O."/>
            <person name="Aury J.-M."/>
            <person name="Brunet F."/>
            <person name="Petit J.-L."/>
            <person name="Stange-Thomann N."/>
            <person name="Mauceli E."/>
            <person name="Bouneau L."/>
            <person name="Fischer C."/>
            <person name="Ozouf-Costaz C."/>
            <person name="Bernot A."/>
            <person name="Nicaud S."/>
            <person name="Jaffe D."/>
            <person name="Fisher S."/>
            <person name="Lutfalla G."/>
            <person name="Dossat C."/>
            <person name="Segurens B."/>
            <person name="Dasilva C."/>
            <person name="Salanoubat M."/>
            <person name="Levy M."/>
            <person name="Boudet N."/>
            <person name="Castellano S."/>
            <person name="Anthouard V."/>
            <person name="Jubin C."/>
            <person name="Castelli V."/>
            <person name="Katinka M."/>
            <person name="Vacherie B."/>
            <person name="Biemont C."/>
            <person name="Skalli Z."/>
            <person name="Cattolico L."/>
            <person name="Poulain J."/>
            <person name="De Berardinis V."/>
            <person name="Cruaud C."/>
            <person name="Duprat S."/>
            <person name="Brottier P."/>
            <person name="Coutanceau J.-P."/>
            <person name="Gouzy J."/>
            <person name="Parra G."/>
            <person name="Lardier G."/>
            <person name="Chapple C."/>
            <person name="McKernan K.J."/>
            <person name="McEwan P."/>
            <person name="Bosak S."/>
            <person name="Kellis M."/>
            <person name="Volff J.-N."/>
            <person name="Guigo R."/>
            <person name="Zody M.C."/>
            <person name="Mesirov J."/>
            <person name="Lindblad-Toh K."/>
            <person name="Birren B."/>
            <person name="Nusbaum C."/>
            <person name="Kahn D."/>
            <person name="Robinson-Rechavi M."/>
            <person name="Laudet V."/>
            <person name="Schachter V."/>
            <person name="Quetier F."/>
            <person name="Saurin W."/>
            <person name="Scarpelli C."/>
            <person name="Wincker P."/>
            <person name="Lander E.S."/>
            <person name="Weissenbach J."/>
            <person name="Roest Crollius H."/>
        </authorList>
    </citation>
    <scope>NUCLEOTIDE SEQUENCE [LARGE SCALE GENOMIC DNA]</scope>
</reference>
<protein>
    <submittedName>
        <fullName evidence="1">(spotted green pufferfish) hypothetical protein</fullName>
    </submittedName>
</protein>
<organism evidence="1">
    <name type="scientific">Tetraodon nigroviridis</name>
    <name type="common">Spotted green pufferfish</name>
    <name type="synonym">Chelonodon nigroviridis</name>
    <dbReference type="NCBI Taxonomy" id="99883"/>
    <lineage>
        <taxon>Eukaryota</taxon>
        <taxon>Metazoa</taxon>
        <taxon>Chordata</taxon>
        <taxon>Craniata</taxon>
        <taxon>Vertebrata</taxon>
        <taxon>Euteleostomi</taxon>
        <taxon>Actinopterygii</taxon>
        <taxon>Neopterygii</taxon>
        <taxon>Teleostei</taxon>
        <taxon>Neoteleostei</taxon>
        <taxon>Acanthomorphata</taxon>
        <taxon>Eupercaria</taxon>
        <taxon>Tetraodontiformes</taxon>
        <taxon>Tetradontoidea</taxon>
        <taxon>Tetraodontidae</taxon>
        <taxon>Tetraodon</taxon>
    </lineage>
</organism>
<gene>
    <name evidence="1" type="ORF">GSTENG00036126001</name>
</gene>
<dbReference type="KEGG" id="tng:GSTEN00036126G001"/>
<evidence type="ECO:0000313" key="1">
    <source>
        <dbReference type="EMBL" id="CAG13556.1"/>
    </source>
</evidence>